<accession>A0AAE4QZT6</accession>
<dbReference type="RefSeq" id="WP_317510208.1">
    <property type="nucleotide sequence ID" value="NZ_JAWLKH010000002.1"/>
</dbReference>
<proteinExistence type="predicted"/>
<organism evidence="2 3">
    <name type="scientific">Gordonia amicalis</name>
    <dbReference type="NCBI Taxonomy" id="89053"/>
    <lineage>
        <taxon>Bacteria</taxon>
        <taxon>Bacillati</taxon>
        <taxon>Actinomycetota</taxon>
        <taxon>Actinomycetes</taxon>
        <taxon>Mycobacteriales</taxon>
        <taxon>Gordoniaceae</taxon>
        <taxon>Gordonia</taxon>
    </lineage>
</organism>
<protein>
    <submittedName>
        <fullName evidence="2">Antirestriction protein ArdA</fullName>
    </submittedName>
</protein>
<comment type="caution">
    <text evidence="2">The sequence shown here is derived from an EMBL/GenBank/DDBJ whole genome shotgun (WGS) entry which is preliminary data.</text>
</comment>
<dbReference type="Gene3D" id="3.10.20.480">
    <property type="entry name" value="Antirestriction protein ArdA, domain 1"/>
    <property type="match status" value="1"/>
</dbReference>
<dbReference type="Pfam" id="PF07275">
    <property type="entry name" value="ArdA"/>
    <property type="match status" value="1"/>
</dbReference>
<name>A0AAE4QZT6_9ACTN</name>
<feature type="region of interest" description="Disordered" evidence="1">
    <location>
        <begin position="1"/>
        <end position="23"/>
    </location>
</feature>
<gene>
    <name evidence="2" type="ORF">R3Q15_02335</name>
</gene>
<evidence type="ECO:0000256" key="1">
    <source>
        <dbReference type="SAM" id="MobiDB-lite"/>
    </source>
</evidence>
<sequence length="201" mass="22322">MNHEPHPPRDEPNQEPDHTPEHERLHYPPRIYVASLADYVDGRLHGTWLDAAREPAAVAADIQKMLARSPIPGAEEFAIHDFENFGYLRLGEYEQLDWVCAVARGIAEHGPAFSAWADVMDGNLDALAQFTDNYLGDYPSLSDYGAELLAGYGLDELLDRVVPESLHGYVKVDIDGYARNLELSGSVATYPHESGVWVFSG</sequence>
<evidence type="ECO:0000313" key="2">
    <source>
        <dbReference type="EMBL" id="MDV6310748.1"/>
    </source>
</evidence>
<dbReference type="Proteomes" id="UP001185922">
    <property type="component" value="Unassembled WGS sequence"/>
</dbReference>
<dbReference type="InterPro" id="IPR009899">
    <property type="entry name" value="ArdA"/>
</dbReference>
<dbReference type="InterPro" id="IPR041895">
    <property type="entry name" value="ArdA_dom1"/>
</dbReference>
<dbReference type="EMBL" id="JAWLKH010000002">
    <property type="protein sequence ID" value="MDV6310748.1"/>
    <property type="molecule type" value="Genomic_DNA"/>
</dbReference>
<reference evidence="2" key="1">
    <citation type="submission" date="2023-10" db="EMBL/GenBank/DDBJ databases">
        <title>Development of a sustainable strategy for remediation of hydrocarbon-contaminated territories based on the waste exchange concept.</title>
        <authorList>
            <person name="Krivoruchko A."/>
        </authorList>
    </citation>
    <scope>NUCLEOTIDE SEQUENCE</scope>
    <source>
        <strain evidence="2">IEGM 1279</strain>
    </source>
</reference>
<evidence type="ECO:0000313" key="3">
    <source>
        <dbReference type="Proteomes" id="UP001185922"/>
    </source>
</evidence>
<dbReference type="AlphaFoldDB" id="A0AAE4QZT6"/>